<evidence type="ECO:0000313" key="3">
    <source>
        <dbReference type="Proteomes" id="UP000016936"/>
    </source>
</evidence>
<dbReference type="HOGENOM" id="CLU_2440517_0_0_1"/>
<dbReference type="AlphaFoldDB" id="M2U9D2"/>
<dbReference type="OMA" id="SACAGIC"/>
<reference evidence="3" key="2">
    <citation type="journal article" date="2013" name="PLoS Genet.">
        <title>Comparative genome structure, secondary metabolite, and effector coding capacity across Cochliobolus pathogens.</title>
        <authorList>
            <person name="Condon B.J."/>
            <person name="Leng Y."/>
            <person name="Wu D."/>
            <person name="Bushley K.E."/>
            <person name="Ohm R.A."/>
            <person name="Otillar R."/>
            <person name="Martin J."/>
            <person name="Schackwitz W."/>
            <person name="Grimwood J."/>
            <person name="MohdZainudin N."/>
            <person name="Xue C."/>
            <person name="Wang R."/>
            <person name="Manning V.A."/>
            <person name="Dhillon B."/>
            <person name="Tu Z.J."/>
            <person name="Steffenson B.J."/>
            <person name="Salamov A."/>
            <person name="Sun H."/>
            <person name="Lowry S."/>
            <person name="LaButti K."/>
            <person name="Han J."/>
            <person name="Copeland A."/>
            <person name="Lindquist E."/>
            <person name="Barry K."/>
            <person name="Schmutz J."/>
            <person name="Baker S.E."/>
            <person name="Ciuffetti L.M."/>
            <person name="Grigoriev I.V."/>
            <person name="Zhong S."/>
            <person name="Turgeon B.G."/>
        </authorList>
    </citation>
    <scope>NUCLEOTIDE SEQUENCE [LARGE SCALE GENOMIC DNA]</scope>
    <source>
        <strain evidence="3">C5 / ATCC 48332 / race O</strain>
    </source>
</reference>
<accession>M2U9D2</accession>
<name>M2U9D2_COCH5</name>
<protein>
    <submittedName>
        <fullName evidence="2">Uncharacterized protein</fullName>
    </submittedName>
</protein>
<evidence type="ECO:0000313" key="2">
    <source>
        <dbReference type="EMBL" id="EMD95179.1"/>
    </source>
</evidence>
<organism evidence="2 3">
    <name type="scientific">Cochliobolus heterostrophus (strain C5 / ATCC 48332 / race O)</name>
    <name type="common">Southern corn leaf blight fungus</name>
    <name type="synonym">Bipolaris maydis</name>
    <dbReference type="NCBI Taxonomy" id="701091"/>
    <lineage>
        <taxon>Eukaryota</taxon>
        <taxon>Fungi</taxon>
        <taxon>Dikarya</taxon>
        <taxon>Ascomycota</taxon>
        <taxon>Pezizomycotina</taxon>
        <taxon>Dothideomycetes</taxon>
        <taxon>Pleosporomycetidae</taxon>
        <taxon>Pleosporales</taxon>
        <taxon>Pleosporineae</taxon>
        <taxon>Pleosporaceae</taxon>
        <taxon>Bipolaris</taxon>
    </lineage>
</organism>
<evidence type="ECO:0000256" key="1">
    <source>
        <dbReference type="SAM" id="MobiDB-lite"/>
    </source>
</evidence>
<reference evidence="2 3" key="1">
    <citation type="journal article" date="2012" name="PLoS Pathog.">
        <title>Diverse lifestyles and strategies of plant pathogenesis encoded in the genomes of eighteen Dothideomycetes fungi.</title>
        <authorList>
            <person name="Ohm R.A."/>
            <person name="Feau N."/>
            <person name="Henrissat B."/>
            <person name="Schoch C.L."/>
            <person name="Horwitz B.A."/>
            <person name="Barry K.W."/>
            <person name="Condon B.J."/>
            <person name="Copeland A.C."/>
            <person name="Dhillon B."/>
            <person name="Glaser F."/>
            <person name="Hesse C.N."/>
            <person name="Kosti I."/>
            <person name="LaButti K."/>
            <person name="Lindquist E.A."/>
            <person name="Lucas S."/>
            <person name="Salamov A.A."/>
            <person name="Bradshaw R.E."/>
            <person name="Ciuffetti L."/>
            <person name="Hamelin R.C."/>
            <person name="Kema G.H.J."/>
            <person name="Lawrence C."/>
            <person name="Scott J.A."/>
            <person name="Spatafora J.W."/>
            <person name="Turgeon B.G."/>
            <person name="de Wit P.J.G.M."/>
            <person name="Zhong S."/>
            <person name="Goodwin S.B."/>
            <person name="Grigoriev I.V."/>
        </authorList>
    </citation>
    <scope>NUCLEOTIDE SEQUENCE [LARGE SCALE GENOMIC DNA]</scope>
    <source>
        <strain evidence="3">C5 / ATCC 48332 / race O</strain>
    </source>
</reference>
<dbReference type="Proteomes" id="UP000016936">
    <property type="component" value="Unassembled WGS sequence"/>
</dbReference>
<gene>
    <name evidence="2" type="ORF">COCHEDRAFT_1191903</name>
</gene>
<dbReference type="OrthoDB" id="3689553at2759"/>
<dbReference type="EMBL" id="KB445571">
    <property type="protein sequence ID" value="EMD95179.1"/>
    <property type="molecule type" value="Genomic_DNA"/>
</dbReference>
<proteinExistence type="predicted"/>
<keyword evidence="3" id="KW-1185">Reference proteome</keyword>
<feature type="region of interest" description="Disordered" evidence="1">
    <location>
        <begin position="1"/>
        <end position="26"/>
    </location>
</feature>
<sequence>MSRVSSKWSHIKSRAPTGKRNGTPWRTLDFNQKRSKIACRPAVFKKTLHSLANYLRKFDSRYQKWLDLSACADIRGTLYRVRFLWRG</sequence>